<organism evidence="2 3">
    <name type="scientific">Desmophyllum pertusum</name>
    <dbReference type="NCBI Taxonomy" id="174260"/>
    <lineage>
        <taxon>Eukaryota</taxon>
        <taxon>Metazoa</taxon>
        <taxon>Cnidaria</taxon>
        <taxon>Anthozoa</taxon>
        <taxon>Hexacorallia</taxon>
        <taxon>Scleractinia</taxon>
        <taxon>Caryophylliina</taxon>
        <taxon>Caryophylliidae</taxon>
        <taxon>Desmophyllum</taxon>
    </lineage>
</organism>
<evidence type="ECO:0000313" key="2">
    <source>
        <dbReference type="EMBL" id="KAJ7378588.1"/>
    </source>
</evidence>
<feature type="region of interest" description="Disordered" evidence="1">
    <location>
        <begin position="30"/>
        <end position="107"/>
    </location>
</feature>
<dbReference type="Proteomes" id="UP001163046">
    <property type="component" value="Unassembled WGS sequence"/>
</dbReference>
<accession>A0A9W9ZBA8</accession>
<comment type="caution">
    <text evidence="2">The sequence shown here is derived from an EMBL/GenBank/DDBJ whole genome shotgun (WGS) entry which is preliminary data.</text>
</comment>
<dbReference type="AlphaFoldDB" id="A0A9W9ZBA8"/>
<dbReference type="OrthoDB" id="5988513at2759"/>
<sequence>MRKDTRMESIHDPKDDDTFDCQVSITEGVNQLSFNNNNNNNNNDDEGFSDDEFPKRALLMKRRGSTGSVNSSKDQLTIIPRPNTPKELRYETTSNHVRGDTLANRDKGKFSLPPMMNTDGRRHTFHEVPSITVCPDGETRARKDAEQDSAFFDPRFLMPTESSVEQARYMLASRRGSVPSAGRGMRPWKP</sequence>
<proteinExistence type="predicted"/>
<reference evidence="2" key="1">
    <citation type="submission" date="2023-01" db="EMBL/GenBank/DDBJ databases">
        <title>Genome assembly of the deep-sea coral Lophelia pertusa.</title>
        <authorList>
            <person name="Herrera S."/>
            <person name="Cordes E."/>
        </authorList>
    </citation>
    <scope>NUCLEOTIDE SEQUENCE</scope>
    <source>
        <strain evidence="2">USNM1676648</strain>
        <tissue evidence="2">Polyp</tissue>
    </source>
</reference>
<protein>
    <submittedName>
        <fullName evidence="2">Uncharacterized protein</fullName>
    </submittedName>
</protein>
<name>A0A9W9ZBA8_9CNID</name>
<gene>
    <name evidence="2" type="ORF">OS493_021887</name>
</gene>
<evidence type="ECO:0000313" key="3">
    <source>
        <dbReference type="Proteomes" id="UP001163046"/>
    </source>
</evidence>
<feature type="compositionally biased region" description="Polar residues" evidence="1">
    <location>
        <begin position="65"/>
        <end position="75"/>
    </location>
</feature>
<keyword evidence="3" id="KW-1185">Reference proteome</keyword>
<evidence type="ECO:0000256" key="1">
    <source>
        <dbReference type="SAM" id="MobiDB-lite"/>
    </source>
</evidence>
<feature type="compositionally biased region" description="Basic and acidic residues" evidence="1">
    <location>
        <begin position="97"/>
        <end position="107"/>
    </location>
</feature>
<dbReference type="EMBL" id="MU826364">
    <property type="protein sequence ID" value="KAJ7378588.1"/>
    <property type="molecule type" value="Genomic_DNA"/>
</dbReference>